<gene>
    <name evidence="3" type="ORF">ANANG_G00112160</name>
</gene>
<dbReference type="AlphaFoldDB" id="A0A9D3S473"/>
<evidence type="ECO:0000313" key="3">
    <source>
        <dbReference type="EMBL" id="KAG5849552.1"/>
    </source>
</evidence>
<accession>A0A9D3S473</accession>
<keyword evidence="4" id="KW-1185">Reference proteome</keyword>
<evidence type="ECO:0000256" key="2">
    <source>
        <dbReference type="SAM" id="MobiDB-lite"/>
    </source>
</evidence>
<evidence type="ECO:0000313" key="4">
    <source>
        <dbReference type="Proteomes" id="UP001044222"/>
    </source>
</evidence>
<dbReference type="Proteomes" id="UP001044222">
    <property type="component" value="Unassembled WGS sequence"/>
</dbReference>
<evidence type="ECO:0000256" key="1">
    <source>
        <dbReference type="SAM" id="Coils"/>
    </source>
</evidence>
<feature type="coiled-coil region" evidence="1">
    <location>
        <begin position="38"/>
        <end position="72"/>
    </location>
</feature>
<feature type="region of interest" description="Disordered" evidence="2">
    <location>
        <begin position="183"/>
        <end position="215"/>
    </location>
</feature>
<protein>
    <submittedName>
        <fullName evidence="3">Uncharacterized protein</fullName>
    </submittedName>
</protein>
<keyword evidence="1" id="KW-0175">Coiled coil</keyword>
<proteinExistence type="predicted"/>
<organism evidence="3 4">
    <name type="scientific">Anguilla anguilla</name>
    <name type="common">European freshwater eel</name>
    <name type="synonym">Muraena anguilla</name>
    <dbReference type="NCBI Taxonomy" id="7936"/>
    <lineage>
        <taxon>Eukaryota</taxon>
        <taxon>Metazoa</taxon>
        <taxon>Chordata</taxon>
        <taxon>Craniata</taxon>
        <taxon>Vertebrata</taxon>
        <taxon>Euteleostomi</taxon>
        <taxon>Actinopterygii</taxon>
        <taxon>Neopterygii</taxon>
        <taxon>Teleostei</taxon>
        <taxon>Anguilliformes</taxon>
        <taxon>Anguillidae</taxon>
        <taxon>Anguilla</taxon>
    </lineage>
</organism>
<name>A0A9D3S473_ANGAN</name>
<dbReference type="EMBL" id="JAFIRN010000005">
    <property type="protein sequence ID" value="KAG5849552.1"/>
    <property type="molecule type" value="Genomic_DNA"/>
</dbReference>
<reference evidence="3" key="1">
    <citation type="submission" date="2021-01" db="EMBL/GenBank/DDBJ databases">
        <title>A chromosome-scale assembly of European eel, Anguilla anguilla.</title>
        <authorList>
            <person name="Henkel C."/>
            <person name="Jong-Raadsen S.A."/>
            <person name="Dufour S."/>
            <person name="Weltzien F.-A."/>
            <person name="Palstra A.P."/>
            <person name="Pelster B."/>
            <person name="Spaink H.P."/>
            <person name="Van Den Thillart G.E."/>
            <person name="Jansen H."/>
            <person name="Zahm M."/>
            <person name="Klopp C."/>
            <person name="Cedric C."/>
            <person name="Louis A."/>
            <person name="Berthelot C."/>
            <person name="Parey E."/>
            <person name="Roest Crollius H."/>
            <person name="Montfort J."/>
            <person name="Robinson-Rechavi M."/>
            <person name="Bucao C."/>
            <person name="Bouchez O."/>
            <person name="Gislard M."/>
            <person name="Lluch J."/>
            <person name="Milhes M."/>
            <person name="Lampietro C."/>
            <person name="Lopez Roques C."/>
            <person name="Donnadieu C."/>
            <person name="Braasch I."/>
            <person name="Desvignes T."/>
            <person name="Postlethwait J."/>
            <person name="Bobe J."/>
            <person name="Guiguen Y."/>
            <person name="Dirks R."/>
        </authorList>
    </citation>
    <scope>NUCLEOTIDE SEQUENCE</scope>
    <source>
        <strain evidence="3">Tag_6206</strain>
        <tissue evidence="3">Liver</tissue>
    </source>
</reference>
<sequence>MCETMCDSLDFHAQLAAIIDVLAKSAVAEISRLVDDGYSLLRLEVSQSQKQNEALKRRLRMMEQRFAQALIQIERAGVHENFLNNRTGVHISERSKKTTEDCSLTEEGKGERMNVTLCSDGELAAVHEEPSPGQPDVTSPVQLLEVAETEAKLTLIKQEKPEEDLRNGAVEWRAGSRENVPLRKRRIKQRITQRSSLSSTGPDALFGRSVAWSLS</sequence>
<comment type="caution">
    <text evidence="3">The sequence shown here is derived from an EMBL/GenBank/DDBJ whole genome shotgun (WGS) entry which is preliminary data.</text>
</comment>